<protein>
    <submittedName>
        <fullName evidence="2">MBL fold metallo-hydrolase</fullName>
    </submittedName>
</protein>
<dbReference type="InterPro" id="IPR050662">
    <property type="entry name" value="Sec-metab_biosynth-thioest"/>
</dbReference>
<organism evidence="2 3">
    <name type="scientific">Metallumcola ferriviriculae</name>
    <dbReference type="NCBI Taxonomy" id="3039180"/>
    <lineage>
        <taxon>Bacteria</taxon>
        <taxon>Bacillati</taxon>
        <taxon>Bacillota</taxon>
        <taxon>Clostridia</taxon>
        <taxon>Neomoorellales</taxon>
        <taxon>Desulfitibacteraceae</taxon>
        <taxon>Metallumcola</taxon>
    </lineage>
</organism>
<name>A0AAU0UP77_9FIRM</name>
<dbReference type="SMART" id="SM00849">
    <property type="entry name" value="Lactamase_B"/>
    <property type="match status" value="1"/>
</dbReference>
<dbReference type="SUPFAM" id="SSF56281">
    <property type="entry name" value="Metallo-hydrolase/oxidoreductase"/>
    <property type="match status" value="1"/>
</dbReference>
<evidence type="ECO:0000313" key="3">
    <source>
        <dbReference type="Proteomes" id="UP001329915"/>
    </source>
</evidence>
<dbReference type="KEGG" id="dbc:MFMK1_002242"/>
<dbReference type="PANTHER" id="PTHR23131">
    <property type="entry name" value="ENDORIBONUCLEASE LACTB2"/>
    <property type="match status" value="1"/>
</dbReference>
<dbReference type="Pfam" id="PF00753">
    <property type="entry name" value="Lactamase_B"/>
    <property type="match status" value="1"/>
</dbReference>
<dbReference type="EMBL" id="CP121694">
    <property type="protein sequence ID" value="WRO22413.1"/>
    <property type="molecule type" value="Genomic_DNA"/>
</dbReference>
<dbReference type="AlphaFoldDB" id="A0AAU0UP77"/>
<dbReference type="InterPro" id="IPR001279">
    <property type="entry name" value="Metallo-B-lactamas"/>
</dbReference>
<dbReference type="InterPro" id="IPR036866">
    <property type="entry name" value="RibonucZ/Hydroxyglut_hydro"/>
</dbReference>
<evidence type="ECO:0000313" key="2">
    <source>
        <dbReference type="EMBL" id="WRO22413.1"/>
    </source>
</evidence>
<keyword evidence="3" id="KW-1185">Reference proteome</keyword>
<feature type="domain" description="Metallo-beta-lactamase" evidence="1">
    <location>
        <begin position="26"/>
        <end position="194"/>
    </location>
</feature>
<gene>
    <name evidence="2" type="ORF">MFMK1_002242</name>
</gene>
<proteinExistence type="predicted"/>
<evidence type="ECO:0000259" key="1">
    <source>
        <dbReference type="SMART" id="SM00849"/>
    </source>
</evidence>
<dbReference type="RefSeq" id="WP_366921826.1">
    <property type="nucleotide sequence ID" value="NZ_CP121694.1"/>
</dbReference>
<dbReference type="Proteomes" id="UP001329915">
    <property type="component" value="Chromosome"/>
</dbReference>
<dbReference type="Gene3D" id="3.60.15.10">
    <property type="entry name" value="Ribonuclease Z/Hydroxyacylglutathione hydrolase-like"/>
    <property type="match status" value="1"/>
</dbReference>
<accession>A0AAU0UP77</accession>
<reference evidence="2 3" key="1">
    <citation type="submission" date="2023-04" db="EMBL/GenBank/DDBJ databases">
        <authorList>
            <person name="Hsu D."/>
        </authorList>
    </citation>
    <scope>NUCLEOTIDE SEQUENCE [LARGE SCALE GENOMIC DNA]</scope>
    <source>
        <strain evidence="2 3">MK1</strain>
    </source>
</reference>
<sequence length="264" mass="30069">MTIVVARHNGIVYAKATVKLFTFRLNVFTYLADGVLVDTGPGRFSREYLDFFKSRTISRAVITHHHEDHSGNAKLLTDIGIPVYAHESAHDLLQRRALLPFYRYLFWGKRQGFRAIALAGQFSENNCDWEAVAAPGHASDHVVLLNRNRGAVFTGDLVVTPRPKGIFRFESIPKIIASLKTLNGLDYQDLYCAHAGPVKNGREMVNRKIDYLENLMGKIIELSDRGWPSRAIANKLFPNKQLLTYFSIREWDSEHLVRSVLENR</sequence>